<feature type="compositionally biased region" description="Low complexity" evidence="1">
    <location>
        <begin position="275"/>
        <end position="296"/>
    </location>
</feature>
<feature type="region of interest" description="Disordered" evidence="1">
    <location>
        <begin position="128"/>
        <end position="296"/>
    </location>
</feature>
<gene>
    <name evidence="2" type="ORF">BSL78_17296</name>
</gene>
<name>A0A2G8KCY2_STIJA</name>
<keyword evidence="3" id="KW-1185">Reference proteome</keyword>
<evidence type="ECO:0000313" key="3">
    <source>
        <dbReference type="Proteomes" id="UP000230750"/>
    </source>
</evidence>
<evidence type="ECO:0000313" key="2">
    <source>
        <dbReference type="EMBL" id="PIK45850.1"/>
    </source>
</evidence>
<feature type="compositionally biased region" description="Polar residues" evidence="1">
    <location>
        <begin position="140"/>
        <end position="149"/>
    </location>
</feature>
<dbReference type="AlphaFoldDB" id="A0A2G8KCY2"/>
<accession>A0A2G8KCY2</accession>
<feature type="compositionally biased region" description="Basic and acidic residues" evidence="1">
    <location>
        <begin position="150"/>
        <end position="162"/>
    </location>
</feature>
<organism evidence="2 3">
    <name type="scientific">Stichopus japonicus</name>
    <name type="common">Sea cucumber</name>
    <dbReference type="NCBI Taxonomy" id="307972"/>
    <lineage>
        <taxon>Eukaryota</taxon>
        <taxon>Metazoa</taxon>
        <taxon>Echinodermata</taxon>
        <taxon>Eleutherozoa</taxon>
        <taxon>Echinozoa</taxon>
        <taxon>Holothuroidea</taxon>
        <taxon>Aspidochirotacea</taxon>
        <taxon>Aspidochirotida</taxon>
        <taxon>Stichopodidae</taxon>
        <taxon>Apostichopus</taxon>
    </lineage>
</organism>
<proteinExistence type="predicted"/>
<feature type="compositionally biased region" description="Basic and acidic residues" evidence="1">
    <location>
        <begin position="171"/>
        <end position="189"/>
    </location>
</feature>
<reference evidence="2 3" key="1">
    <citation type="journal article" date="2017" name="PLoS Biol.">
        <title>The sea cucumber genome provides insights into morphological evolution and visceral regeneration.</title>
        <authorList>
            <person name="Zhang X."/>
            <person name="Sun L."/>
            <person name="Yuan J."/>
            <person name="Sun Y."/>
            <person name="Gao Y."/>
            <person name="Zhang L."/>
            <person name="Li S."/>
            <person name="Dai H."/>
            <person name="Hamel J.F."/>
            <person name="Liu C."/>
            <person name="Yu Y."/>
            <person name="Liu S."/>
            <person name="Lin W."/>
            <person name="Guo K."/>
            <person name="Jin S."/>
            <person name="Xu P."/>
            <person name="Storey K.B."/>
            <person name="Huan P."/>
            <person name="Zhang T."/>
            <person name="Zhou Y."/>
            <person name="Zhang J."/>
            <person name="Lin C."/>
            <person name="Li X."/>
            <person name="Xing L."/>
            <person name="Huo D."/>
            <person name="Sun M."/>
            <person name="Wang L."/>
            <person name="Mercier A."/>
            <person name="Li F."/>
            <person name="Yang H."/>
            <person name="Xiang J."/>
        </authorList>
    </citation>
    <scope>NUCLEOTIDE SEQUENCE [LARGE SCALE GENOMIC DNA]</scope>
    <source>
        <strain evidence="2">Shaxun</strain>
        <tissue evidence="2">Muscle</tissue>
    </source>
</reference>
<feature type="region of interest" description="Disordered" evidence="1">
    <location>
        <begin position="1"/>
        <end position="27"/>
    </location>
</feature>
<dbReference type="Proteomes" id="UP000230750">
    <property type="component" value="Unassembled WGS sequence"/>
</dbReference>
<evidence type="ECO:0000256" key="1">
    <source>
        <dbReference type="SAM" id="MobiDB-lite"/>
    </source>
</evidence>
<protein>
    <submittedName>
        <fullName evidence="2">Uncharacterized protein</fullName>
    </submittedName>
</protein>
<comment type="caution">
    <text evidence="2">The sequence shown here is derived from an EMBL/GenBank/DDBJ whole genome shotgun (WGS) entry which is preliminary data.</text>
</comment>
<feature type="compositionally biased region" description="Polar residues" evidence="1">
    <location>
        <begin position="262"/>
        <end position="273"/>
    </location>
</feature>
<dbReference type="EMBL" id="MRZV01000682">
    <property type="protein sequence ID" value="PIK45850.1"/>
    <property type="molecule type" value="Genomic_DNA"/>
</dbReference>
<sequence>MLGKRSSEGQRSQSRMSEGQKVKKSSKVMYVGSVQKFMKSKKEDKKDIGIKLPATAAKDHGIDPHELSLAQFRTYSNTYPRFKGNSFLKDRSAKHGSDFPDWRTTQVDEEVKKGRVDNLPVLVHNLHISEENNNKEMLPTQGSENTDANSRADKGDVNRDGDTVIDMNLPDPEHLFKQDYKRSWKDENKQKKKKKTSQDRDNNQSLHRQIKKMRRLATTPTSENFPDPYYNPSRETSRLQPLQNPPSLPPESEREVGLLDKTQLSPTFSTSGGDLSVNHSRSHSRLSSISNITYMT</sequence>